<dbReference type="Proteomes" id="UP001501222">
    <property type="component" value="Unassembled WGS sequence"/>
</dbReference>
<organism evidence="1 2">
    <name type="scientific">Kribbella ginsengisoli</name>
    <dbReference type="NCBI Taxonomy" id="363865"/>
    <lineage>
        <taxon>Bacteria</taxon>
        <taxon>Bacillati</taxon>
        <taxon>Actinomycetota</taxon>
        <taxon>Actinomycetes</taxon>
        <taxon>Propionibacteriales</taxon>
        <taxon>Kribbellaceae</taxon>
        <taxon>Kribbella</taxon>
    </lineage>
</organism>
<comment type="caution">
    <text evidence="1">The sequence shown here is derived from an EMBL/GenBank/DDBJ whole genome shotgun (WGS) entry which is preliminary data.</text>
</comment>
<dbReference type="InterPro" id="IPR014710">
    <property type="entry name" value="RmlC-like_jellyroll"/>
</dbReference>
<protein>
    <submittedName>
        <fullName evidence="1">Cupin domain-containing protein</fullName>
    </submittedName>
</protein>
<name>A0ABP6X3H6_9ACTN</name>
<gene>
    <name evidence="1" type="ORF">GCM10022235_30220</name>
</gene>
<proteinExistence type="predicted"/>
<accession>A0ABP6X3H6</accession>
<dbReference type="RefSeq" id="WP_344841065.1">
    <property type="nucleotide sequence ID" value="NZ_BAABAA010000003.1"/>
</dbReference>
<keyword evidence="2" id="KW-1185">Reference proteome</keyword>
<dbReference type="EMBL" id="BAABAA010000003">
    <property type="protein sequence ID" value="GAA3559877.1"/>
    <property type="molecule type" value="Genomic_DNA"/>
</dbReference>
<dbReference type="InterPro" id="IPR011051">
    <property type="entry name" value="RmlC_Cupin_sf"/>
</dbReference>
<evidence type="ECO:0000313" key="1">
    <source>
        <dbReference type="EMBL" id="GAA3559877.1"/>
    </source>
</evidence>
<reference evidence="2" key="1">
    <citation type="journal article" date="2019" name="Int. J. Syst. Evol. Microbiol.">
        <title>The Global Catalogue of Microorganisms (GCM) 10K type strain sequencing project: providing services to taxonomists for standard genome sequencing and annotation.</title>
        <authorList>
            <consortium name="The Broad Institute Genomics Platform"/>
            <consortium name="The Broad Institute Genome Sequencing Center for Infectious Disease"/>
            <person name="Wu L."/>
            <person name="Ma J."/>
        </authorList>
    </citation>
    <scope>NUCLEOTIDE SEQUENCE [LARGE SCALE GENOMIC DNA]</scope>
    <source>
        <strain evidence="2">JCM 16928</strain>
    </source>
</reference>
<dbReference type="CDD" id="cd06990">
    <property type="entry name" value="cupin_DUF861"/>
    <property type="match status" value="1"/>
</dbReference>
<evidence type="ECO:0000313" key="2">
    <source>
        <dbReference type="Proteomes" id="UP001501222"/>
    </source>
</evidence>
<dbReference type="Gene3D" id="2.60.120.10">
    <property type="entry name" value="Jelly Rolls"/>
    <property type="match status" value="1"/>
</dbReference>
<sequence length="117" mass="12576">MSDKQNIASPHERRPFKDHGHVDVVTLGGFTLGRGVFEPGWRWSDDVKPIAGTDSCQVHHTGMVLSGQMTVRFDDGHELNVGPGDVVDLDPGHDAWTVGDEACVVLDTGIAAYAKPA</sequence>
<dbReference type="SUPFAM" id="SSF51182">
    <property type="entry name" value="RmlC-like cupins"/>
    <property type="match status" value="1"/>
</dbReference>